<dbReference type="PANTHER" id="PTHR42732">
    <property type="entry name" value="BETA-GALACTOSIDASE"/>
    <property type="match status" value="1"/>
</dbReference>
<feature type="domain" description="Glycoside hydrolase family 2 catalytic" evidence="1">
    <location>
        <begin position="1"/>
        <end position="120"/>
    </location>
</feature>
<dbReference type="GO" id="GO:0004553">
    <property type="term" value="F:hydrolase activity, hydrolyzing O-glycosyl compounds"/>
    <property type="evidence" value="ECO:0007669"/>
    <property type="project" value="InterPro"/>
</dbReference>
<feature type="non-terminal residue" evidence="2">
    <location>
        <position position="1"/>
    </location>
</feature>
<gene>
    <name evidence="2" type="ORF">Q604_UNBC11892G0001</name>
</gene>
<dbReference type="Pfam" id="PF02836">
    <property type="entry name" value="Glyco_hydro_2_C"/>
    <property type="match status" value="1"/>
</dbReference>
<proteinExistence type="predicted"/>
<reference evidence="2" key="1">
    <citation type="submission" date="2013-12" db="EMBL/GenBank/DDBJ databases">
        <title>A Varibaculum cambriense genome reconstructed from a premature infant gut community with otherwise low bacterial novelty that shifts toward anaerobic metabolism during the third week of life.</title>
        <authorList>
            <person name="Brown C.T."/>
            <person name="Sharon I."/>
            <person name="Thomas B.C."/>
            <person name="Castelle C.J."/>
            <person name="Morowitz M.J."/>
            <person name="Banfield J.F."/>
        </authorList>
    </citation>
    <scope>NUCLEOTIDE SEQUENCE</scope>
</reference>
<dbReference type="AlphaFoldDB" id="W1XTG1"/>
<dbReference type="GO" id="GO:0005975">
    <property type="term" value="P:carbohydrate metabolic process"/>
    <property type="evidence" value="ECO:0007669"/>
    <property type="project" value="InterPro"/>
</dbReference>
<evidence type="ECO:0000313" key="2">
    <source>
        <dbReference type="EMBL" id="ETJ33658.1"/>
    </source>
</evidence>
<dbReference type="Gene3D" id="3.20.20.80">
    <property type="entry name" value="Glycosidases"/>
    <property type="match status" value="1"/>
</dbReference>
<organism evidence="2">
    <name type="scientific">human gut metagenome</name>
    <dbReference type="NCBI Taxonomy" id="408170"/>
    <lineage>
        <taxon>unclassified sequences</taxon>
        <taxon>metagenomes</taxon>
        <taxon>organismal metagenomes</taxon>
    </lineage>
</organism>
<dbReference type="InterPro" id="IPR006103">
    <property type="entry name" value="Glyco_hydro_2_cat"/>
</dbReference>
<dbReference type="EMBL" id="AZMM01011892">
    <property type="protein sequence ID" value="ETJ33658.1"/>
    <property type="molecule type" value="Genomic_DNA"/>
</dbReference>
<accession>W1XTG1</accession>
<dbReference type="PANTHER" id="PTHR42732:SF1">
    <property type="entry name" value="BETA-MANNOSIDASE"/>
    <property type="match status" value="1"/>
</dbReference>
<comment type="caution">
    <text evidence="2">The sequence shown here is derived from an EMBL/GenBank/DDBJ whole genome shotgun (WGS) entry which is preliminary data.</text>
</comment>
<sequence length="127" mass="14391">RTTHNPASPQLLDAAASLGLLVQEEAFDTWYRGKKTYDYGRFFDQDATHPEAKKGEKWSDFDLRTMVERDKNNPSIIMWSLGNEVDEADGGERSLETAKRLKAVIKAIDTERYVTMGENKFSRASTG</sequence>
<dbReference type="InterPro" id="IPR017853">
    <property type="entry name" value="GH"/>
</dbReference>
<protein>
    <submittedName>
        <fullName evidence="2">Gram-positive signal peptide protein, YSIRK family</fullName>
    </submittedName>
</protein>
<dbReference type="InterPro" id="IPR051913">
    <property type="entry name" value="GH2_Domain-Containing"/>
</dbReference>
<evidence type="ECO:0000259" key="1">
    <source>
        <dbReference type="Pfam" id="PF02836"/>
    </source>
</evidence>
<feature type="non-terminal residue" evidence="2">
    <location>
        <position position="127"/>
    </location>
</feature>
<name>W1XTG1_9ZZZZ</name>
<dbReference type="SUPFAM" id="SSF51445">
    <property type="entry name" value="(Trans)glycosidases"/>
    <property type="match status" value="1"/>
</dbReference>